<dbReference type="AlphaFoldDB" id="A0AAV0ANY6"/>
<proteinExistence type="predicted"/>
<evidence type="ECO:0000313" key="2">
    <source>
        <dbReference type="EMBL" id="CAH7669890.1"/>
    </source>
</evidence>
<feature type="compositionally biased region" description="Polar residues" evidence="1">
    <location>
        <begin position="361"/>
        <end position="371"/>
    </location>
</feature>
<protein>
    <submittedName>
        <fullName evidence="2">Uncharacterized protein</fullName>
    </submittedName>
</protein>
<name>A0AAV0ANY6_PHAPC</name>
<feature type="region of interest" description="Disordered" evidence="1">
    <location>
        <begin position="234"/>
        <end position="285"/>
    </location>
</feature>
<feature type="compositionally biased region" description="Polar residues" evidence="1">
    <location>
        <begin position="314"/>
        <end position="327"/>
    </location>
</feature>
<sequence>LSIDPTRLLNQINELEKHVQESFLLIGLILRFNLQTKRLKISDFLDSKLPPRSLNSQFKWNFRMVDKTLSEMENITVSTTTEEATDYVLAGPKDADTAMKDQNVQQLVINLTTLDLSSIMDRPKEPVNGNILIPESVEEPRSPLIELQVSSKRPEQATLTENPENPLSPPEIEIEPVFKVATKTSDQISGLELSSKDSAPLNSLDPKPMEVGQRPSFEAIEGAGGATTTYLYGSSTNGSAGSSPTLDGPTDSKNKAESVPQTGAALSPDKPLASAGLPPEVSNSRKARDETLLGKGLHDNNQSVAREEAAGVGSTVTGDGGLSTNLSELEPPADLARNDDNQQTLGSQLNQLISSLSSDQTKTPINHNNGHQQQQQQQDILTTAIRSGGIGDVEINEQEEILKYFLP</sequence>
<feature type="non-terminal residue" evidence="2">
    <location>
        <position position="1"/>
    </location>
</feature>
<feature type="region of interest" description="Disordered" evidence="1">
    <location>
        <begin position="359"/>
        <end position="378"/>
    </location>
</feature>
<evidence type="ECO:0000313" key="3">
    <source>
        <dbReference type="Proteomes" id="UP001153365"/>
    </source>
</evidence>
<dbReference type="Proteomes" id="UP001153365">
    <property type="component" value="Unassembled WGS sequence"/>
</dbReference>
<accession>A0AAV0ANY6</accession>
<feature type="region of interest" description="Disordered" evidence="1">
    <location>
        <begin position="189"/>
        <end position="211"/>
    </location>
</feature>
<feature type="region of interest" description="Disordered" evidence="1">
    <location>
        <begin position="308"/>
        <end position="332"/>
    </location>
</feature>
<organism evidence="2 3">
    <name type="scientific">Phakopsora pachyrhizi</name>
    <name type="common">Asian soybean rust disease fungus</name>
    <dbReference type="NCBI Taxonomy" id="170000"/>
    <lineage>
        <taxon>Eukaryota</taxon>
        <taxon>Fungi</taxon>
        <taxon>Dikarya</taxon>
        <taxon>Basidiomycota</taxon>
        <taxon>Pucciniomycotina</taxon>
        <taxon>Pucciniomycetes</taxon>
        <taxon>Pucciniales</taxon>
        <taxon>Phakopsoraceae</taxon>
        <taxon>Phakopsora</taxon>
    </lineage>
</organism>
<comment type="caution">
    <text evidence="2">The sequence shown here is derived from an EMBL/GenBank/DDBJ whole genome shotgun (WGS) entry which is preliminary data.</text>
</comment>
<feature type="non-terminal residue" evidence="2">
    <location>
        <position position="407"/>
    </location>
</feature>
<feature type="region of interest" description="Disordered" evidence="1">
    <location>
        <begin position="149"/>
        <end position="171"/>
    </location>
</feature>
<reference evidence="2" key="1">
    <citation type="submission" date="2022-06" db="EMBL/GenBank/DDBJ databases">
        <authorList>
            <consortium name="SYNGENTA / RWTH Aachen University"/>
        </authorList>
    </citation>
    <scope>NUCLEOTIDE SEQUENCE</scope>
</reference>
<gene>
    <name evidence="2" type="ORF">PPACK8108_LOCUS4544</name>
</gene>
<evidence type="ECO:0000256" key="1">
    <source>
        <dbReference type="SAM" id="MobiDB-lite"/>
    </source>
</evidence>
<keyword evidence="3" id="KW-1185">Reference proteome</keyword>
<dbReference type="EMBL" id="CALTRL010000839">
    <property type="protein sequence ID" value="CAH7669890.1"/>
    <property type="molecule type" value="Genomic_DNA"/>
</dbReference>